<sequence>MTNYGRNMSAEISEQPAMFARILANQNEIQLAAQQIRRFDPKFIMFAGRGTSDNAALYGKYLTEIKLNLPAGQISASSLTAFGAHPNFKDVLVVVISQSGGSPDLIETAIVSKQCGALVLAITNNSGSELALAADVHIDVQAGPEIAVAATKSFTAQMLTLWLLVCAIGGTESDVAGLENAAFSTLDRKAELLEIARKLADANNLVVTGRGYSYPVALEAALKIMETSYIHSHGFSSADLVHGPLAMIGPHDPVIVIAPDGKGFQALRPALDRLNETTSNLIIFGGREAKGISKFEFINTYDCEEELSPLVDIIALQVAIVELAIIRGNDPDRPRGLSKVTKTW</sequence>
<dbReference type="EMBL" id="CAFAAO010000035">
    <property type="protein sequence ID" value="CAB4815571.1"/>
    <property type="molecule type" value="Genomic_DNA"/>
</dbReference>
<dbReference type="EMBL" id="CAESAI010000025">
    <property type="protein sequence ID" value="CAB4341328.1"/>
    <property type="molecule type" value="Genomic_DNA"/>
</dbReference>
<gene>
    <name evidence="5" type="ORF">UFOPK2648_00109</name>
    <name evidence="6" type="ORF">UFOPK2824_00435</name>
    <name evidence="7" type="ORF">UFOPK3037_01647</name>
    <name evidence="8" type="ORF">UFOPK3278_00564</name>
    <name evidence="4" type="ORF">UFOPK3406_01022</name>
    <name evidence="3" type="ORF">UFOPK3925_00164</name>
    <name evidence="9" type="ORF">UFOPK4097_01296</name>
    <name evidence="10" type="ORF">UFOPK4301_00009</name>
</gene>
<evidence type="ECO:0000313" key="7">
    <source>
        <dbReference type="EMBL" id="CAB4815571.1"/>
    </source>
</evidence>
<dbReference type="GO" id="GO:1901135">
    <property type="term" value="P:carbohydrate derivative metabolic process"/>
    <property type="evidence" value="ECO:0007669"/>
    <property type="project" value="InterPro"/>
</dbReference>
<reference evidence="9" key="1">
    <citation type="submission" date="2020-05" db="EMBL/GenBank/DDBJ databases">
        <authorList>
            <person name="Chiriac C."/>
            <person name="Salcher M."/>
            <person name="Ghai R."/>
            <person name="Kavagutti S V."/>
        </authorList>
    </citation>
    <scope>NUCLEOTIDE SEQUENCE</scope>
</reference>
<dbReference type="EMBL" id="CAFBPK010000025">
    <property type="protein sequence ID" value="CAB5026818.1"/>
    <property type="molecule type" value="Genomic_DNA"/>
</dbReference>
<dbReference type="InterPro" id="IPR001347">
    <property type="entry name" value="SIS_dom"/>
</dbReference>
<feature type="domain" description="SIS" evidence="2">
    <location>
        <begin position="195"/>
        <end position="334"/>
    </location>
</feature>
<dbReference type="InterPro" id="IPR035490">
    <property type="entry name" value="GlmS/FrlB_SIS"/>
</dbReference>
<evidence type="ECO:0000256" key="1">
    <source>
        <dbReference type="ARBA" id="ARBA00022737"/>
    </source>
</evidence>
<evidence type="ECO:0000313" key="10">
    <source>
        <dbReference type="EMBL" id="CAB5043627.1"/>
    </source>
</evidence>
<evidence type="ECO:0000259" key="2">
    <source>
        <dbReference type="PROSITE" id="PS51464"/>
    </source>
</evidence>
<organism evidence="9">
    <name type="scientific">freshwater metagenome</name>
    <dbReference type="NCBI Taxonomy" id="449393"/>
    <lineage>
        <taxon>unclassified sequences</taxon>
        <taxon>metagenomes</taxon>
        <taxon>ecological metagenomes</taxon>
    </lineage>
</organism>
<proteinExistence type="predicted"/>
<dbReference type="CDD" id="cd05008">
    <property type="entry name" value="SIS_GlmS_GlmD_1"/>
    <property type="match status" value="1"/>
</dbReference>
<keyword evidence="1" id="KW-0677">Repeat</keyword>
<evidence type="ECO:0000313" key="4">
    <source>
        <dbReference type="EMBL" id="CAB4341328.1"/>
    </source>
</evidence>
<dbReference type="PROSITE" id="PS51464">
    <property type="entry name" value="SIS"/>
    <property type="match status" value="2"/>
</dbReference>
<dbReference type="InterPro" id="IPR035466">
    <property type="entry name" value="GlmS/AgaS_SIS"/>
</dbReference>
<dbReference type="PANTHER" id="PTHR10937">
    <property type="entry name" value="GLUCOSAMINE--FRUCTOSE-6-PHOSPHATE AMINOTRANSFERASE, ISOMERIZING"/>
    <property type="match status" value="1"/>
</dbReference>
<accession>A0A6J7RDW5</accession>
<dbReference type="EMBL" id="CAESAD010000001">
    <property type="protein sequence ID" value="CAB4330868.1"/>
    <property type="molecule type" value="Genomic_DNA"/>
</dbReference>
<dbReference type="Pfam" id="PF01380">
    <property type="entry name" value="SIS"/>
    <property type="match status" value="2"/>
</dbReference>
<dbReference type="PANTHER" id="PTHR10937:SF8">
    <property type="entry name" value="AMINOTRANSFERASE-RELATED"/>
    <property type="match status" value="1"/>
</dbReference>
<evidence type="ECO:0000313" key="6">
    <source>
        <dbReference type="EMBL" id="CAB4745873.1"/>
    </source>
</evidence>
<dbReference type="SUPFAM" id="SSF53697">
    <property type="entry name" value="SIS domain"/>
    <property type="match status" value="1"/>
</dbReference>
<dbReference type="EMBL" id="CAEZZD010000046">
    <property type="protein sequence ID" value="CAB4745873.1"/>
    <property type="molecule type" value="Genomic_DNA"/>
</dbReference>
<evidence type="ECO:0000313" key="8">
    <source>
        <dbReference type="EMBL" id="CAB4847354.1"/>
    </source>
</evidence>
<name>A0A6J7RDW5_9ZZZZ</name>
<dbReference type="Gene3D" id="3.40.50.10490">
    <property type="entry name" value="Glucose-6-phosphate isomerase like protein, domain 1"/>
    <property type="match status" value="2"/>
</dbReference>
<dbReference type="CDD" id="cd05009">
    <property type="entry name" value="SIS_GlmS_GlmD_2"/>
    <property type="match status" value="1"/>
</dbReference>
<dbReference type="GO" id="GO:0097367">
    <property type="term" value="F:carbohydrate derivative binding"/>
    <property type="evidence" value="ECO:0007669"/>
    <property type="project" value="InterPro"/>
</dbReference>
<protein>
    <submittedName>
        <fullName evidence="9">Unannotated protein</fullName>
    </submittedName>
</protein>
<evidence type="ECO:0000313" key="5">
    <source>
        <dbReference type="EMBL" id="CAB4697268.1"/>
    </source>
</evidence>
<dbReference type="InterPro" id="IPR046348">
    <property type="entry name" value="SIS_dom_sf"/>
</dbReference>
<evidence type="ECO:0000313" key="3">
    <source>
        <dbReference type="EMBL" id="CAB4330868.1"/>
    </source>
</evidence>
<dbReference type="EMBL" id="CAFBIX010000015">
    <property type="protein sequence ID" value="CAB4847354.1"/>
    <property type="molecule type" value="Genomic_DNA"/>
</dbReference>
<feature type="domain" description="SIS" evidence="2">
    <location>
        <begin position="32"/>
        <end position="175"/>
    </location>
</feature>
<dbReference type="EMBL" id="CAFBQG010000001">
    <property type="protein sequence ID" value="CAB5043627.1"/>
    <property type="molecule type" value="Genomic_DNA"/>
</dbReference>
<dbReference type="AlphaFoldDB" id="A0A6J7RDW5"/>
<evidence type="ECO:0000313" key="9">
    <source>
        <dbReference type="EMBL" id="CAB5026818.1"/>
    </source>
</evidence>
<dbReference type="EMBL" id="CAEZYC010000002">
    <property type="protein sequence ID" value="CAB4697268.1"/>
    <property type="molecule type" value="Genomic_DNA"/>
</dbReference>